<comment type="caution">
    <text evidence="1">The sequence shown here is derived from an EMBL/GenBank/DDBJ whole genome shotgun (WGS) entry which is preliminary data.</text>
</comment>
<sequence>MSDQSDTASETSSTRSSLHEDPDDDVQNPQLVSRANAVRASAEGVGDHRSLQGGERDNTDRSENSSQKDLTQRGDVPVDAEDEPLPESQSSKAFTGRNAEGLTDLWNLLLPEAERASIPSQDGAPIALDVVVVHGFFGTEQSPWESPGAGSSEWLRKWWNRDCKVMSFAYDTLEFLSGIHTHRAIRRLAIKLLDDLKRARQESIQDRTILFVTHDLGGIIVKDALTVAALKPALHGEIFDFTRALVFYGCPHRSLDDSEMEDKLNRFLYRSRSSRRPSLHLPRYATRALARAVVDINQLYMDSKHVLRSYIFSISAEIDTGVDEVFDHYTSTMGVPFEVRFFHGGSGGDEIDIENRISQMGSLIKVNLGSIENERTLLSVAPPLVSLRSGPGPDHPFAWISDNNLYKSWYNQRKPQLLYLFGNTDTQSASEFVFYDLDRLHQESNGQAVVYFSFNRYDTRRNHIQDMFANIQVQMMGHFPTLAKSFTEQLKQQLHDRSMHYEDLFYWFEYYRQMGEVEGISCVLCNFDECEPASRELFLERLRNISQASDRPFRLLVTSHEPRALLSQLADWPALDLDNSAPSLNYISSAVSFESLSRVYSNVRGFRCEAEEELRAIAELESDVQSLIFQHVIQDDRWPFETSIRDTFGPLEAVTLESAIARILEKVHDKDLVLRALTFILYTVRTPTVWELASVIHLRDDEGSSNETPGAAMTSDVRRKLELWLAGIVTLSQTEVLISTRRIREALLAGLNSTSDLSHSLTPKVAHATIARTCLKYLSSTTVKAELERLHENFRYAGTHLAILCDRTSLLNYATQFWLHHFAVSSDSRVPSDGPAAELTSFCESGAVYPWFKAFWALSNPFTRSHQPAESLYPILAGAGLAAEAEGWCCGDRDMSAGLVQASFHGLVPAVRSLLPRLRYSVECLQETLVGAGAFGDEPAWLELITQIYDYYPDFPWTAQVTLVCRASLLGLEKVLTKLLDIGCPADEKDTAGVWNATPIRLAISTNRLNAVKVLLERGADPKQLVFDEGTLIHCASSAGNADTIELLVEHGVDLNATNNKWITAIYSACLWGNHEVVKVLASLGADPNIKATKDQNEPAWSPLTCAISEGHLDCVNALLNTDANLEILGEGGVPLRFAVNLGLFEVCRDLLDRGVDPNNHPRSPPMLVVAATSRKSNRRLAIIELLIEKGARVDDTGDSGQTALWETCWSKDPQMLDIVTILLEHGADVNFKSQDGVTPLHIAASQGNLELLKLLVKGVGVNVDVFDSNNNTPLSLACKSEDLVRVLLEAGANPNAEMRPGYPALPIAVSLGTEEVVRLLVQHGARIDPPDELRSDSRWEPLELAVCEGKANILRMLADGGGDVNRRFSEGTNLVWKASNTDALGALLEFRPKLDCQDDDGNGPLHAVTGTTPLENIKLLVRAGADINLGNKHNVTPLVKALRETNEAVADYLLSKNADIDVISSVSGGALHTACQLSLANIVKRLINLGADVNSVVPGYSGFLMSPLSYLFTTSDHINLEGRTETLDVLIEAGADVNVSCELSVGVSAAWGAAAEQISKLLSKGINFATQDIMGRWPLHLAAVRGDMDIFTAILDTCNKLDGKDRCGRGILSWAAQSGSIEIFEKALQLIGDEAIHEQDTAGWTPLCWAARGGGAGLKNTHHESERAIILLLLEKGAKKSAKSKIKGKEYTPEGIAIYHNRDEDIIKLLAPDNAPAAPLSDTDGTSNREKIDDIPSRGMRLSESRILCHFCLTRCRGFIYSCKICAYSYLCSKCHESKQYIHPVNHEFDAIGSEFKPSSEVAPSYYSPPTQSISEDSSDSSDSDTDGEGEGES</sequence>
<organism evidence="1 2">
    <name type="scientific">Xylaria curta</name>
    <dbReference type="NCBI Taxonomy" id="42375"/>
    <lineage>
        <taxon>Eukaryota</taxon>
        <taxon>Fungi</taxon>
        <taxon>Dikarya</taxon>
        <taxon>Ascomycota</taxon>
        <taxon>Pezizomycotina</taxon>
        <taxon>Sordariomycetes</taxon>
        <taxon>Xylariomycetidae</taxon>
        <taxon>Xylariales</taxon>
        <taxon>Xylariaceae</taxon>
        <taxon>Xylaria</taxon>
    </lineage>
</organism>
<dbReference type="EMBL" id="JAPDGR010000437">
    <property type="protein sequence ID" value="KAJ2990251.1"/>
    <property type="molecule type" value="Genomic_DNA"/>
</dbReference>
<name>A0ACC1PE41_9PEZI</name>
<gene>
    <name evidence="1" type="ORF">NUW58_g3045</name>
</gene>
<evidence type="ECO:0000313" key="2">
    <source>
        <dbReference type="Proteomes" id="UP001143856"/>
    </source>
</evidence>
<evidence type="ECO:0000313" key="1">
    <source>
        <dbReference type="EMBL" id="KAJ2990251.1"/>
    </source>
</evidence>
<dbReference type="Proteomes" id="UP001143856">
    <property type="component" value="Unassembled WGS sequence"/>
</dbReference>
<protein>
    <submittedName>
        <fullName evidence="1">Uncharacterized protein</fullName>
    </submittedName>
</protein>
<keyword evidence="2" id="KW-1185">Reference proteome</keyword>
<accession>A0ACC1PE41</accession>
<reference evidence="1" key="1">
    <citation type="submission" date="2022-10" db="EMBL/GenBank/DDBJ databases">
        <title>Genome Sequence of Xylaria curta.</title>
        <authorList>
            <person name="Buettner E."/>
        </authorList>
    </citation>
    <scope>NUCLEOTIDE SEQUENCE</scope>
    <source>
        <strain evidence="1">Babe10</strain>
    </source>
</reference>
<proteinExistence type="predicted"/>